<evidence type="ECO:0000313" key="2">
    <source>
        <dbReference type="EMBL" id="SNS69719.1"/>
    </source>
</evidence>
<gene>
    <name evidence="2" type="ORF">SAMN06296052_111114</name>
</gene>
<proteinExistence type="predicted"/>
<evidence type="ECO:0000313" key="3">
    <source>
        <dbReference type="Proteomes" id="UP000198432"/>
    </source>
</evidence>
<keyword evidence="1" id="KW-0472">Membrane</keyword>
<keyword evidence="3" id="KW-1185">Reference proteome</keyword>
<dbReference type="AlphaFoldDB" id="A0A239GKM9"/>
<keyword evidence="1" id="KW-1133">Transmembrane helix</keyword>
<dbReference type="Proteomes" id="UP000198432">
    <property type="component" value="Unassembled WGS sequence"/>
</dbReference>
<evidence type="ECO:0000256" key="1">
    <source>
        <dbReference type="SAM" id="Phobius"/>
    </source>
</evidence>
<sequence>MQEALIVGLVMAFSGVSYLVYRLYRRKKPPRKFHDHYW</sequence>
<dbReference type="EMBL" id="FZOQ01000011">
    <property type="protein sequence ID" value="SNS69719.1"/>
    <property type="molecule type" value="Genomic_DNA"/>
</dbReference>
<name>A0A239GKM9_9BACT</name>
<feature type="transmembrane region" description="Helical" evidence="1">
    <location>
        <begin position="6"/>
        <end position="24"/>
    </location>
</feature>
<protein>
    <submittedName>
        <fullName evidence="2">Uncharacterized protein</fullName>
    </submittedName>
</protein>
<accession>A0A239GKM9</accession>
<keyword evidence="1" id="KW-0812">Transmembrane</keyword>
<organism evidence="2 3">
    <name type="scientific">Pontibacter ummariensis</name>
    <dbReference type="NCBI Taxonomy" id="1610492"/>
    <lineage>
        <taxon>Bacteria</taxon>
        <taxon>Pseudomonadati</taxon>
        <taxon>Bacteroidota</taxon>
        <taxon>Cytophagia</taxon>
        <taxon>Cytophagales</taxon>
        <taxon>Hymenobacteraceae</taxon>
        <taxon>Pontibacter</taxon>
    </lineage>
</organism>
<reference evidence="3" key="1">
    <citation type="submission" date="2017-06" db="EMBL/GenBank/DDBJ databases">
        <authorList>
            <person name="Varghese N."/>
            <person name="Submissions S."/>
        </authorList>
    </citation>
    <scope>NUCLEOTIDE SEQUENCE [LARGE SCALE GENOMIC DNA]</scope>
    <source>
        <strain evidence="3">NKM1</strain>
    </source>
</reference>